<feature type="domain" description="PAC" evidence="18">
    <location>
        <begin position="433"/>
        <end position="483"/>
    </location>
</feature>
<comment type="catalytic activity">
    <reaction evidence="1">
        <text>ATP + protein L-histidine = ADP + protein N-phospho-L-histidine.</text>
        <dbReference type="EC" id="2.7.13.3"/>
    </reaction>
</comment>
<reference evidence="20 21" key="1">
    <citation type="submission" date="2017-02" db="EMBL/GenBank/DDBJ databases">
        <title>Genomic diversity within the haloalkaliphilic genus Thioalkalivibrio.</title>
        <authorList>
            <person name="Ahn A.-C."/>
            <person name="Meier-Kolthoff J."/>
            <person name="Overmars L."/>
            <person name="Richter M."/>
            <person name="Woyke T."/>
            <person name="Sorokin D.Y."/>
            <person name="Muyzer G."/>
        </authorList>
    </citation>
    <scope>NUCLEOTIDE SEQUENCE [LARGE SCALE GENOMIC DNA]</scope>
    <source>
        <strain evidence="20 21">HL17</strain>
    </source>
</reference>
<name>A0A1V2ZZ82_9GAMM</name>
<dbReference type="SMART" id="SM00387">
    <property type="entry name" value="HATPase_c"/>
    <property type="match status" value="1"/>
</dbReference>
<keyword evidence="4 12" id="KW-0597">Phosphoprotein</keyword>
<keyword evidence="7 20" id="KW-0418">Kinase</keyword>
<evidence type="ECO:0000259" key="18">
    <source>
        <dbReference type="PROSITE" id="PS50113"/>
    </source>
</evidence>
<dbReference type="SMART" id="SM00086">
    <property type="entry name" value="PAC"/>
    <property type="match status" value="1"/>
</dbReference>
<dbReference type="STRING" id="252474.B1A74_05625"/>
<evidence type="ECO:0000256" key="6">
    <source>
        <dbReference type="ARBA" id="ARBA00022741"/>
    </source>
</evidence>
<feature type="domain" description="Histidine kinase" evidence="16">
    <location>
        <begin position="501"/>
        <end position="726"/>
    </location>
</feature>
<dbReference type="InterPro" id="IPR004358">
    <property type="entry name" value="Sig_transdc_His_kin-like_C"/>
</dbReference>
<dbReference type="AlphaFoldDB" id="A0A1V2ZZ82"/>
<dbReference type="Gene3D" id="3.30.450.20">
    <property type="entry name" value="PAS domain"/>
    <property type="match status" value="1"/>
</dbReference>
<keyword evidence="6" id="KW-0547">Nucleotide-binding</keyword>
<feature type="modified residue" description="4-aspartylphosphate" evidence="12">
    <location>
        <position position="908"/>
    </location>
</feature>
<dbReference type="FunFam" id="1.10.287.130:FF:000038">
    <property type="entry name" value="Sensory transduction histidine kinase"/>
    <property type="match status" value="1"/>
</dbReference>
<evidence type="ECO:0000256" key="4">
    <source>
        <dbReference type="ARBA" id="ARBA00022553"/>
    </source>
</evidence>
<evidence type="ECO:0000256" key="9">
    <source>
        <dbReference type="ARBA" id="ARBA00023012"/>
    </source>
</evidence>
<dbReference type="InterPro" id="IPR038188">
    <property type="entry name" value="TorS_sensor_sf"/>
</dbReference>
<dbReference type="EC" id="2.7.13.3" evidence="3"/>
<evidence type="ECO:0000256" key="14">
    <source>
        <dbReference type="SAM" id="MobiDB-lite"/>
    </source>
</evidence>
<proteinExistence type="predicted"/>
<evidence type="ECO:0000259" key="19">
    <source>
        <dbReference type="PROSITE" id="PS50885"/>
    </source>
</evidence>
<evidence type="ECO:0000313" key="20">
    <source>
        <dbReference type="EMBL" id="OOC10427.1"/>
    </source>
</evidence>
<dbReference type="SUPFAM" id="SSF52172">
    <property type="entry name" value="CheY-like"/>
    <property type="match status" value="2"/>
</dbReference>
<evidence type="ECO:0000259" key="17">
    <source>
        <dbReference type="PROSITE" id="PS50110"/>
    </source>
</evidence>
<evidence type="ECO:0000256" key="11">
    <source>
        <dbReference type="ARBA" id="ARBA00023306"/>
    </source>
</evidence>
<accession>A0A1V2ZZ82</accession>
<dbReference type="InterPro" id="IPR000700">
    <property type="entry name" value="PAS-assoc_C"/>
</dbReference>
<dbReference type="GO" id="GO:0016020">
    <property type="term" value="C:membrane"/>
    <property type="evidence" value="ECO:0007669"/>
    <property type="project" value="UniProtKB-SubCell"/>
</dbReference>
<keyword evidence="15" id="KW-0812">Transmembrane</keyword>
<dbReference type="GO" id="GO:0000155">
    <property type="term" value="F:phosphorelay sensor kinase activity"/>
    <property type="evidence" value="ECO:0007669"/>
    <property type="project" value="InterPro"/>
</dbReference>
<dbReference type="InterPro" id="IPR003660">
    <property type="entry name" value="HAMP_dom"/>
</dbReference>
<dbReference type="InterPro" id="IPR036097">
    <property type="entry name" value="HisK_dim/P_sf"/>
</dbReference>
<keyword evidence="13" id="KW-0175">Coiled coil</keyword>
<evidence type="ECO:0000256" key="7">
    <source>
        <dbReference type="ARBA" id="ARBA00022777"/>
    </source>
</evidence>
<dbReference type="PANTHER" id="PTHR45339:SF1">
    <property type="entry name" value="HYBRID SIGNAL TRANSDUCTION HISTIDINE KINASE J"/>
    <property type="match status" value="1"/>
</dbReference>
<evidence type="ECO:0000256" key="12">
    <source>
        <dbReference type="PROSITE-ProRule" id="PRU00169"/>
    </source>
</evidence>
<dbReference type="PROSITE" id="PS50109">
    <property type="entry name" value="HIS_KIN"/>
    <property type="match status" value="1"/>
</dbReference>
<dbReference type="PROSITE" id="PS50113">
    <property type="entry name" value="PAC"/>
    <property type="match status" value="1"/>
</dbReference>
<feature type="domain" description="HAMP" evidence="19">
    <location>
        <begin position="317"/>
        <end position="368"/>
    </location>
</feature>
<keyword evidence="15" id="KW-1133">Transmembrane helix</keyword>
<dbReference type="SUPFAM" id="SSF55874">
    <property type="entry name" value="ATPase domain of HSP90 chaperone/DNA topoisomerase II/histidine kinase"/>
    <property type="match status" value="1"/>
</dbReference>
<dbReference type="InterPro" id="IPR011006">
    <property type="entry name" value="CheY-like_superfamily"/>
</dbReference>
<dbReference type="RefSeq" id="WP_077244030.1">
    <property type="nucleotide sequence ID" value="NZ_MUZR01000016.1"/>
</dbReference>
<organism evidence="20 21">
    <name type="scientific">Thioalkalivibrio halophilus</name>
    <dbReference type="NCBI Taxonomy" id="252474"/>
    <lineage>
        <taxon>Bacteria</taxon>
        <taxon>Pseudomonadati</taxon>
        <taxon>Pseudomonadota</taxon>
        <taxon>Gammaproteobacteria</taxon>
        <taxon>Chromatiales</taxon>
        <taxon>Ectothiorhodospiraceae</taxon>
        <taxon>Thioalkalivibrio</taxon>
    </lineage>
</organism>
<dbReference type="Pfam" id="PF13188">
    <property type="entry name" value="PAS_8"/>
    <property type="match status" value="1"/>
</dbReference>
<evidence type="ECO:0000256" key="2">
    <source>
        <dbReference type="ARBA" id="ARBA00004370"/>
    </source>
</evidence>
<evidence type="ECO:0000256" key="15">
    <source>
        <dbReference type="SAM" id="Phobius"/>
    </source>
</evidence>
<dbReference type="CDD" id="cd16922">
    <property type="entry name" value="HATPase_EvgS-ArcB-TorS-like"/>
    <property type="match status" value="1"/>
</dbReference>
<feature type="transmembrane region" description="Helical" evidence="15">
    <location>
        <begin position="12"/>
        <end position="31"/>
    </location>
</feature>
<dbReference type="InterPro" id="IPR000014">
    <property type="entry name" value="PAS"/>
</dbReference>
<feature type="domain" description="Response regulatory" evidence="17">
    <location>
        <begin position="739"/>
        <end position="852"/>
    </location>
</feature>
<dbReference type="Pfam" id="PF02518">
    <property type="entry name" value="HATPase_c"/>
    <property type="match status" value="1"/>
</dbReference>
<comment type="subcellular location">
    <subcellularLocation>
        <location evidence="2">Membrane</location>
    </subcellularLocation>
</comment>
<dbReference type="Proteomes" id="UP000189177">
    <property type="component" value="Unassembled WGS sequence"/>
</dbReference>
<dbReference type="SUPFAM" id="SSF55785">
    <property type="entry name" value="PYP-like sensor domain (PAS domain)"/>
    <property type="match status" value="1"/>
</dbReference>
<dbReference type="SMART" id="SM00388">
    <property type="entry name" value="HisKA"/>
    <property type="match status" value="1"/>
</dbReference>
<feature type="domain" description="Response regulatory" evidence="17">
    <location>
        <begin position="859"/>
        <end position="975"/>
    </location>
</feature>
<keyword evidence="5" id="KW-0808">Transferase</keyword>
<dbReference type="GO" id="GO:0005524">
    <property type="term" value="F:ATP binding"/>
    <property type="evidence" value="ECO:0007669"/>
    <property type="project" value="UniProtKB-KW"/>
</dbReference>
<evidence type="ECO:0000256" key="3">
    <source>
        <dbReference type="ARBA" id="ARBA00012438"/>
    </source>
</evidence>
<evidence type="ECO:0000256" key="13">
    <source>
        <dbReference type="SAM" id="Coils"/>
    </source>
</evidence>
<protein>
    <recommendedName>
        <fullName evidence="3">histidine kinase</fullName>
        <ecNumber evidence="3">2.7.13.3</ecNumber>
    </recommendedName>
</protein>
<keyword evidence="9" id="KW-0902">Two-component regulatory system</keyword>
<keyword evidence="10 15" id="KW-0472">Membrane</keyword>
<feature type="coiled-coil region" evidence="13">
    <location>
        <begin position="474"/>
        <end position="501"/>
    </location>
</feature>
<comment type="caution">
    <text evidence="12">Lacks conserved residue(s) required for the propagation of feature annotation.</text>
</comment>
<dbReference type="PROSITE" id="PS50885">
    <property type="entry name" value="HAMP"/>
    <property type="match status" value="1"/>
</dbReference>
<dbReference type="EMBL" id="MUZR01000016">
    <property type="protein sequence ID" value="OOC10427.1"/>
    <property type="molecule type" value="Genomic_DNA"/>
</dbReference>
<keyword evidence="21" id="KW-1185">Reference proteome</keyword>
<dbReference type="Gene3D" id="1.10.287.130">
    <property type="match status" value="1"/>
</dbReference>
<dbReference type="InterPro" id="IPR005467">
    <property type="entry name" value="His_kinase_dom"/>
</dbReference>
<gene>
    <name evidence="20" type="ORF">B1A74_05625</name>
</gene>
<evidence type="ECO:0000256" key="1">
    <source>
        <dbReference type="ARBA" id="ARBA00000085"/>
    </source>
</evidence>
<evidence type="ECO:0000256" key="5">
    <source>
        <dbReference type="ARBA" id="ARBA00022679"/>
    </source>
</evidence>
<dbReference type="Pfam" id="PF00072">
    <property type="entry name" value="Response_reg"/>
    <property type="match status" value="2"/>
</dbReference>
<evidence type="ECO:0000256" key="8">
    <source>
        <dbReference type="ARBA" id="ARBA00022840"/>
    </source>
</evidence>
<dbReference type="Gene3D" id="6.10.340.10">
    <property type="match status" value="1"/>
</dbReference>
<dbReference type="PANTHER" id="PTHR45339">
    <property type="entry name" value="HYBRID SIGNAL TRANSDUCTION HISTIDINE KINASE J"/>
    <property type="match status" value="1"/>
</dbReference>
<dbReference type="SUPFAM" id="SSF47384">
    <property type="entry name" value="Homodimeric domain of signal transducing histidine kinase"/>
    <property type="match status" value="1"/>
</dbReference>
<evidence type="ECO:0000313" key="21">
    <source>
        <dbReference type="Proteomes" id="UP000189177"/>
    </source>
</evidence>
<dbReference type="FunFam" id="3.30.565.10:FF:000010">
    <property type="entry name" value="Sensor histidine kinase RcsC"/>
    <property type="match status" value="1"/>
</dbReference>
<dbReference type="Gene3D" id="3.30.565.10">
    <property type="entry name" value="Histidine kinase-like ATPase, C-terminal domain"/>
    <property type="match status" value="1"/>
</dbReference>
<dbReference type="PROSITE" id="PS50110">
    <property type="entry name" value="RESPONSE_REGULATORY"/>
    <property type="match status" value="2"/>
</dbReference>
<dbReference type="InterPro" id="IPR001789">
    <property type="entry name" value="Sig_transdc_resp-reg_receiver"/>
</dbReference>
<feature type="region of interest" description="Disordered" evidence="14">
    <location>
        <begin position="980"/>
        <end position="999"/>
    </location>
</feature>
<evidence type="ECO:0000256" key="10">
    <source>
        <dbReference type="ARBA" id="ARBA00023136"/>
    </source>
</evidence>
<sequence length="999" mass="109537">MRFGVASRLRGGLIGLALVTVVASIVSLVSFERFASSFDELAAEQVPVLMGTGNLVQRSEAIVSTSVGLLTAGDPAERASGFAEIERYNADIGALLEQMPRNQVDPATLEELDFLREDMMGSVRALEAVMDEHAAHEERTRSVLADLREARTGLGRLRDDPDYPASWLGRAGMVIMSLAMAATVDSREDLAPLREQARDRVEILVRATEDLPPALRPQARQLTADLRRLVHGDTGLLATREGQLRQAEAVQAELGTVRARAGRLVSELSMLTFELETSVITRQEEVQELSDQRMTVLATTMAVGLLLAGMIIHYVNRRVVRRLQFLHHGMNGCVGGENTSVPVEGNDEIGDIGRAANYFIDSVRRREEMLEKLFDATPLPLVLCEPAMGVIERHNRRLTDLFGPDIENVGMLFESARDWEELRENLAGGAFLDHHELQLRRADGSPFWALISARRITLGERELLLLSALDISARKQAEAAMREAKERAEDATRAKSEFLANMSHELRTPLNAIIGYSDMLLEEAEDMGFSDFDDDLDKIRSAGRHLLMLINDILDISKIEAGRMQLYLEDQEVSQIASEVEAMVTPLVGKNGNRLVVEGAEGAGTMHTDVTKLRQCLFNLLSNAAKFTENGEVRLEIETYPDDSDPEADRLCFHVSDTGIGLSEDQMARLFRSFSQADASTTRKYGGTGLGLAITRHFARMMGGDVTVSSEPGAGSTFTVELPRVSSESTPEPSEGTGTLLLFDQDENLYRMIGGGLEEEGYSVVFASTVDEALKKVEEVHPDLIAVGCQMEQGNGWTLVTTLKQMPGASEIPLIMVGQREDGDSAHALPLGNVVTKPVDTRHLMQIINRHGKPGDGDHVLVVDDDPDARAVLERLLDREGIATAPAGDGIEALGSMGKKRPSMLLLDLMMPNLDGFGVLEAMQGDPELRDVPVVVITAKDLEPDEARQLQERTLRVLRKGQYDRRTLLEMIKNRLAREQAPAGAAVAETETETAGTDA</sequence>
<dbReference type="OrthoDB" id="6724607at2"/>
<keyword evidence="11" id="KW-0131">Cell cycle</keyword>
<dbReference type="SMART" id="SM00448">
    <property type="entry name" value="REC"/>
    <property type="match status" value="2"/>
</dbReference>
<dbReference type="InterPro" id="IPR035965">
    <property type="entry name" value="PAS-like_dom_sf"/>
</dbReference>
<evidence type="ECO:0000259" key="16">
    <source>
        <dbReference type="PROSITE" id="PS50109"/>
    </source>
</evidence>
<dbReference type="PRINTS" id="PR00344">
    <property type="entry name" value="BCTRLSENSOR"/>
</dbReference>
<comment type="caution">
    <text evidence="20">The sequence shown here is derived from an EMBL/GenBank/DDBJ whole genome shotgun (WGS) entry which is preliminary data.</text>
</comment>
<dbReference type="CDD" id="cd00082">
    <property type="entry name" value="HisKA"/>
    <property type="match status" value="1"/>
</dbReference>
<dbReference type="Gene3D" id="3.40.50.2300">
    <property type="match status" value="2"/>
</dbReference>
<dbReference type="InterPro" id="IPR003661">
    <property type="entry name" value="HisK_dim/P_dom"/>
</dbReference>
<dbReference type="InterPro" id="IPR001610">
    <property type="entry name" value="PAC"/>
</dbReference>
<dbReference type="Pfam" id="PF00512">
    <property type="entry name" value="HisKA"/>
    <property type="match status" value="1"/>
</dbReference>
<dbReference type="InterPro" id="IPR036890">
    <property type="entry name" value="HATPase_C_sf"/>
</dbReference>
<dbReference type="NCBIfam" id="TIGR00229">
    <property type="entry name" value="sensory_box"/>
    <property type="match status" value="1"/>
</dbReference>
<dbReference type="InterPro" id="IPR003594">
    <property type="entry name" value="HATPase_dom"/>
</dbReference>
<keyword evidence="8" id="KW-0067">ATP-binding</keyword>
<dbReference type="Gene3D" id="1.20.58.920">
    <property type="match status" value="1"/>
</dbReference>